<dbReference type="EMBL" id="CP011536">
    <property type="protein sequence ID" value="AKM50997.1"/>
    <property type="molecule type" value="Genomic_DNA"/>
</dbReference>
<reference evidence="1 3" key="2">
    <citation type="journal article" name="FEMS Microbiol. Lett.">
        <title>Lactobacillus fermentum 3872 genome sequencing reveals plasmid and chromosomal genes potentially involved in a probiotic activity.</title>
        <authorList>
            <person name="Lehri B."/>
            <person name="Seddon A.M."/>
            <person name="Karlyshev A.V."/>
        </authorList>
    </citation>
    <scope>NUCLEOTIDE SEQUENCE [LARGE SCALE GENOMIC DNA]</scope>
    <source>
        <strain evidence="1 3">3872</strain>
    </source>
</reference>
<accession>A0A806T3R7</accession>
<dbReference type="Proteomes" id="UP000016629">
    <property type="component" value="Chromosome"/>
</dbReference>
<sequence length="129" mass="14600">MGISDVIGLLKEVQSLAQDIKSKPLNDAIVNLQESVIGVGNDYLELEEKYNKLRKRVETSDNVYLDDDGFVCEKGKKSKYCPKCWNKDRKISLMPKHGIETFASQEVDKPYAFECAGCGWIVYSSKKDL</sequence>
<protein>
    <submittedName>
        <fullName evidence="1">Uncharacterized protein</fullName>
    </submittedName>
</protein>
<evidence type="ECO:0000313" key="1">
    <source>
        <dbReference type="EMBL" id="AKM50997.1"/>
    </source>
</evidence>
<evidence type="ECO:0000313" key="2">
    <source>
        <dbReference type="EMBL" id="AKM51027.1"/>
    </source>
</evidence>
<name>A0A806T3R7_LIMFE</name>
<reference evidence="1 3" key="1">
    <citation type="journal article" date="2013" name="Genome Announc.">
        <title>Draft Genome Sequence of Lactobacillus fermentum Strain 3872.</title>
        <authorList>
            <person name="Karlyshev A.V."/>
            <person name="Raju K."/>
            <person name="Abramov V.M."/>
        </authorList>
    </citation>
    <scope>NUCLEOTIDE SEQUENCE [LARGE SCALE GENOMIC DNA]</scope>
    <source>
        <strain evidence="1 3">3872</strain>
    </source>
</reference>
<organism evidence="1 3">
    <name type="scientific">Limosilactobacillus fermentum 3872</name>
    <dbReference type="NCBI Taxonomy" id="1381124"/>
    <lineage>
        <taxon>Bacteria</taxon>
        <taxon>Bacillati</taxon>
        <taxon>Bacillota</taxon>
        <taxon>Bacilli</taxon>
        <taxon>Lactobacillales</taxon>
        <taxon>Lactobacillaceae</taxon>
        <taxon>Limosilactobacillus</taxon>
    </lineage>
</organism>
<dbReference type="RefSeq" id="WP_021349253.1">
    <property type="nucleotide sequence ID" value="NZ_CP011536.1"/>
</dbReference>
<gene>
    <name evidence="1" type="ORF">N573_004400</name>
    <name evidence="2" type="ORF">N573_004550</name>
</gene>
<dbReference type="AlphaFoldDB" id="A0A806T3R7"/>
<dbReference type="EMBL" id="CP011536">
    <property type="protein sequence ID" value="AKM51027.1"/>
    <property type="molecule type" value="Genomic_DNA"/>
</dbReference>
<proteinExistence type="predicted"/>
<evidence type="ECO:0000313" key="3">
    <source>
        <dbReference type="Proteomes" id="UP000016629"/>
    </source>
</evidence>